<keyword evidence="1" id="KW-0472">Membrane</keyword>
<gene>
    <name evidence="2" type="ORF">DEO72_LG9g67</name>
</gene>
<protein>
    <submittedName>
        <fullName evidence="2">Uncharacterized protein</fullName>
    </submittedName>
</protein>
<reference evidence="2 3" key="1">
    <citation type="submission" date="2019-04" db="EMBL/GenBank/DDBJ databases">
        <title>An improved genome assembly and genetic linkage map for asparagus bean, Vigna unguiculata ssp. sesquipedialis.</title>
        <authorList>
            <person name="Xia Q."/>
            <person name="Zhang R."/>
            <person name="Dong Y."/>
        </authorList>
    </citation>
    <scope>NUCLEOTIDE SEQUENCE [LARGE SCALE GENOMIC DNA]</scope>
    <source>
        <tissue evidence="2">Leaf</tissue>
    </source>
</reference>
<evidence type="ECO:0000313" key="3">
    <source>
        <dbReference type="Proteomes" id="UP000501690"/>
    </source>
</evidence>
<keyword evidence="1" id="KW-0812">Transmembrane</keyword>
<feature type="transmembrane region" description="Helical" evidence="1">
    <location>
        <begin position="60"/>
        <end position="79"/>
    </location>
</feature>
<keyword evidence="1" id="KW-1133">Transmembrane helix</keyword>
<sequence length="138" mass="15282">MKVLGGSSYGAIRQWKCVFRQWRCTICMYGGAKVYGGPTARFTNLEIGRNSPHVIVCSPGLSMVLIAPLIAVPSAYIYLKMNDGRREKEENLRILFPSLNSNAIAVWITVPSIPPVYEHHLFSISSRINACPIVSGNK</sequence>
<accession>A0A4D6MZ00</accession>
<name>A0A4D6MZ00_VIGUN</name>
<evidence type="ECO:0000256" key="1">
    <source>
        <dbReference type="SAM" id="Phobius"/>
    </source>
</evidence>
<proteinExistence type="predicted"/>
<dbReference type="AlphaFoldDB" id="A0A4D6MZ00"/>
<organism evidence="2 3">
    <name type="scientific">Vigna unguiculata</name>
    <name type="common">Cowpea</name>
    <dbReference type="NCBI Taxonomy" id="3917"/>
    <lineage>
        <taxon>Eukaryota</taxon>
        <taxon>Viridiplantae</taxon>
        <taxon>Streptophyta</taxon>
        <taxon>Embryophyta</taxon>
        <taxon>Tracheophyta</taxon>
        <taxon>Spermatophyta</taxon>
        <taxon>Magnoliopsida</taxon>
        <taxon>eudicotyledons</taxon>
        <taxon>Gunneridae</taxon>
        <taxon>Pentapetalae</taxon>
        <taxon>rosids</taxon>
        <taxon>fabids</taxon>
        <taxon>Fabales</taxon>
        <taxon>Fabaceae</taxon>
        <taxon>Papilionoideae</taxon>
        <taxon>50 kb inversion clade</taxon>
        <taxon>NPAAA clade</taxon>
        <taxon>indigoferoid/millettioid clade</taxon>
        <taxon>Phaseoleae</taxon>
        <taxon>Vigna</taxon>
    </lineage>
</organism>
<keyword evidence="3" id="KW-1185">Reference proteome</keyword>
<dbReference type="Proteomes" id="UP000501690">
    <property type="component" value="Linkage Group LG9"/>
</dbReference>
<dbReference type="EMBL" id="CP039353">
    <property type="protein sequence ID" value="QCE05067.1"/>
    <property type="molecule type" value="Genomic_DNA"/>
</dbReference>
<evidence type="ECO:0000313" key="2">
    <source>
        <dbReference type="EMBL" id="QCE05067.1"/>
    </source>
</evidence>